<dbReference type="Proteomes" id="UP000283633">
    <property type="component" value="Unassembled WGS sequence"/>
</dbReference>
<dbReference type="AlphaFoldDB" id="A0A3R8KDK6"/>
<reference evidence="1 2" key="1">
    <citation type="submission" date="2018-08" db="EMBL/GenBank/DDBJ databases">
        <title>Genome Lactobacillus garii FI11369.</title>
        <authorList>
            <person name="Diaz M."/>
            <person name="Narbad A."/>
        </authorList>
    </citation>
    <scope>NUCLEOTIDE SEQUENCE [LARGE SCALE GENOMIC DNA]</scope>
    <source>
        <strain evidence="1 2">FI11369</strain>
    </source>
</reference>
<evidence type="ECO:0000313" key="1">
    <source>
        <dbReference type="EMBL" id="RRK09815.1"/>
    </source>
</evidence>
<protein>
    <submittedName>
        <fullName evidence="1">Uncharacterized protein</fullName>
    </submittedName>
</protein>
<sequence>MGSAVKFHLVGVFSRPSERPDLKTSGCAWLQAVSTALQTNRGRPDGGKVALTLRISALIKNLYF</sequence>
<gene>
    <name evidence="1" type="ORF">D1831_10605</name>
</gene>
<accession>A0A3R8KDK6</accession>
<name>A0A3R8KDK6_9LACO</name>
<proteinExistence type="predicted"/>
<dbReference type="EMBL" id="QWZQ01000038">
    <property type="protein sequence ID" value="RRK09815.1"/>
    <property type="molecule type" value="Genomic_DNA"/>
</dbReference>
<organism evidence="1 2">
    <name type="scientific">Lactiplantibacillus garii</name>
    <dbReference type="NCBI Taxonomy" id="2306423"/>
    <lineage>
        <taxon>Bacteria</taxon>
        <taxon>Bacillati</taxon>
        <taxon>Bacillota</taxon>
        <taxon>Bacilli</taxon>
        <taxon>Lactobacillales</taxon>
        <taxon>Lactobacillaceae</taxon>
        <taxon>Lactiplantibacillus</taxon>
    </lineage>
</organism>
<evidence type="ECO:0000313" key="2">
    <source>
        <dbReference type="Proteomes" id="UP000283633"/>
    </source>
</evidence>
<comment type="caution">
    <text evidence="1">The sequence shown here is derived from an EMBL/GenBank/DDBJ whole genome shotgun (WGS) entry which is preliminary data.</text>
</comment>
<keyword evidence="2" id="KW-1185">Reference proteome</keyword>